<proteinExistence type="inferred from homology"/>
<keyword evidence="4" id="KW-0812">Transmembrane</keyword>
<feature type="transmembrane region" description="Helical" evidence="4">
    <location>
        <begin position="97"/>
        <end position="120"/>
    </location>
</feature>
<name>A0A7S4GJW6_9EUGL</name>
<evidence type="ECO:0000256" key="4">
    <source>
        <dbReference type="SAM" id="Phobius"/>
    </source>
</evidence>
<protein>
    <submittedName>
        <fullName evidence="5">Uncharacterized protein</fullName>
    </submittedName>
</protein>
<accession>A0A7S4GJW6</accession>
<organism evidence="5">
    <name type="scientific">Eutreptiella gymnastica</name>
    <dbReference type="NCBI Taxonomy" id="73025"/>
    <lineage>
        <taxon>Eukaryota</taxon>
        <taxon>Discoba</taxon>
        <taxon>Euglenozoa</taxon>
        <taxon>Euglenida</taxon>
        <taxon>Spirocuta</taxon>
        <taxon>Euglenophyceae</taxon>
        <taxon>Eutreptiales</taxon>
        <taxon>Eutreptiaceae</taxon>
        <taxon>Eutreptiella</taxon>
    </lineage>
</organism>
<dbReference type="EMBL" id="HBJA01147266">
    <property type="protein sequence ID" value="CAE0839189.1"/>
    <property type="molecule type" value="Transcribed_RNA"/>
</dbReference>
<dbReference type="Pfam" id="PF14997">
    <property type="entry name" value="CECR6_TMEM121"/>
    <property type="match status" value="1"/>
</dbReference>
<dbReference type="InterPro" id="IPR032776">
    <property type="entry name" value="CECR6/TMEM121"/>
</dbReference>
<reference evidence="5" key="1">
    <citation type="submission" date="2021-01" db="EMBL/GenBank/DDBJ databases">
        <authorList>
            <person name="Corre E."/>
            <person name="Pelletier E."/>
            <person name="Niang G."/>
            <person name="Scheremetjew M."/>
            <person name="Finn R."/>
            <person name="Kale V."/>
            <person name="Holt S."/>
            <person name="Cochrane G."/>
            <person name="Meng A."/>
            <person name="Brown T."/>
            <person name="Cohen L."/>
        </authorList>
    </citation>
    <scope>NUCLEOTIDE SEQUENCE</scope>
    <source>
        <strain evidence="5">CCMP1594</strain>
    </source>
</reference>
<feature type="coiled-coil region" evidence="2">
    <location>
        <begin position="374"/>
        <end position="408"/>
    </location>
</feature>
<evidence type="ECO:0000256" key="2">
    <source>
        <dbReference type="SAM" id="Coils"/>
    </source>
</evidence>
<feature type="compositionally biased region" description="Polar residues" evidence="3">
    <location>
        <begin position="486"/>
        <end position="515"/>
    </location>
</feature>
<evidence type="ECO:0000256" key="1">
    <source>
        <dbReference type="ARBA" id="ARBA00007711"/>
    </source>
</evidence>
<feature type="region of interest" description="Disordered" evidence="3">
    <location>
        <begin position="470"/>
        <end position="515"/>
    </location>
</feature>
<feature type="transmembrane region" description="Helical" evidence="4">
    <location>
        <begin position="246"/>
        <end position="264"/>
    </location>
</feature>
<keyword evidence="4" id="KW-1133">Transmembrane helix</keyword>
<feature type="transmembrane region" description="Helical" evidence="4">
    <location>
        <begin position="31"/>
        <end position="51"/>
    </location>
</feature>
<evidence type="ECO:0000313" key="5">
    <source>
        <dbReference type="EMBL" id="CAE0839189.1"/>
    </source>
</evidence>
<sequence length="515" mass="57179">MKITYNAWRALCFIAGAILIVFGFIADEGRGNAACLCLGCVLAAAVVCSMLTTWTSGQLGHLAYSRAARRWFPWLAFLAFCLQAMGLNLMLGQAGQFHWSFLVFDGIILLMFAAAMKMVFLKNWHPEGQGQPVKIKTMWKVFAMITILAYLFDMAAKATAIMYYGDLSIQTYPWSNVNWLTLVVSVSVFVGITTRTLIIPLEPKLNEIETFILYFETTIYVVDSCDALSLYGVVYGHVDDATTRGAIAAVAGICAVAATLLYFLPVALSKELQEAILTEESPTKQKWVARASREGAACLIDAPLFIIRLLLWIKWQVPVTALFMKNVLGILVFRSLGDYIQFVNPVVTGSRRGSTASRMEEGKEMQPALYGVKAKELNAKVQMRERQLKEHREALIRYKAELDHMVEEVQKRDRMLEMKQNMYLVGGEIDEFRDSLHQGMQKTDRSGSLDAASPSSQAFSVNQPLYSVAGQDTADAGIPPPASGLQIRQHSLQVNETPTFSQAAQSPQQHTQAVP</sequence>
<feature type="transmembrane region" description="Helical" evidence="4">
    <location>
        <begin position="71"/>
        <end position="91"/>
    </location>
</feature>
<feature type="transmembrane region" description="Helical" evidence="4">
    <location>
        <begin position="211"/>
        <end position="234"/>
    </location>
</feature>
<dbReference type="AlphaFoldDB" id="A0A7S4GJW6"/>
<keyword evidence="2" id="KW-0175">Coiled coil</keyword>
<feature type="transmembrane region" description="Helical" evidence="4">
    <location>
        <begin position="7"/>
        <end position="25"/>
    </location>
</feature>
<comment type="similarity">
    <text evidence="1">Belongs to the TMEM121 family.</text>
</comment>
<keyword evidence="4" id="KW-0472">Membrane</keyword>
<feature type="transmembrane region" description="Helical" evidence="4">
    <location>
        <begin position="141"/>
        <end position="165"/>
    </location>
</feature>
<gene>
    <name evidence="5" type="ORF">EGYM00163_LOCUS50561</name>
</gene>
<feature type="transmembrane region" description="Helical" evidence="4">
    <location>
        <begin position="177"/>
        <end position="199"/>
    </location>
</feature>
<evidence type="ECO:0000256" key="3">
    <source>
        <dbReference type="SAM" id="MobiDB-lite"/>
    </source>
</evidence>